<dbReference type="Gene3D" id="2.60.120.200">
    <property type="match status" value="1"/>
</dbReference>
<proteinExistence type="inferred from homology"/>
<evidence type="ECO:0000256" key="6">
    <source>
        <dbReference type="ARBA" id="ARBA00022889"/>
    </source>
</evidence>
<organism evidence="16 17">
    <name type="scientific">Xenopus laevis</name>
    <name type="common">African clawed frog</name>
    <dbReference type="NCBI Taxonomy" id="8355"/>
    <lineage>
        <taxon>Eukaryota</taxon>
        <taxon>Metazoa</taxon>
        <taxon>Chordata</taxon>
        <taxon>Craniata</taxon>
        <taxon>Vertebrata</taxon>
        <taxon>Euteleostomi</taxon>
        <taxon>Amphibia</taxon>
        <taxon>Batrachia</taxon>
        <taxon>Anura</taxon>
        <taxon>Pipoidea</taxon>
        <taxon>Pipidae</taxon>
        <taxon>Xenopodinae</taxon>
        <taxon>Xenopus</taxon>
        <taxon>Xenopus</taxon>
    </lineage>
</organism>
<evidence type="ECO:0000256" key="11">
    <source>
        <dbReference type="ARBA" id="ARBA00057339"/>
    </source>
</evidence>
<name>A0A974DHY8_XENLA</name>
<comment type="similarity">
    <text evidence="10">Belongs to the fibril-associated collagens with interrupted helices (FACIT) family.</text>
</comment>
<dbReference type="SUPFAM" id="SSF49899">
    <property type="entry name" value="Concanavalin A-like lectins/glucanases"/>
    <property type="match status" value="1"/>
</dbReference>
<dbReference type="EMBL" id="CM004469">
    <property type="protein sequence ID" value="OCT92173.1"/>
    <property type="molecule type" value="Genomic_DNA"/>
</dbReference>
<dbReference type="FunFam" id="2.60.120.200:FF:000094">
    <property type="entry name" value="Collagen type XVI alpha 1 chain"/>
    <property type="match status" value="1"/>
</dbReference>
<evidence type="ECO:0000256" key="9">
    <source>
        <dbReference type="ARBA" id="ARBA00023278"/>
    </source>
</evidence>
<comment type="subunit">
    <text evidence="12">Homotrimer. Interacts with FBN1, fibronectin and integrins ITGA1/ITGB1 and ITGA2/ITGB1. Integrin ITGA1/ITGB1 binds to a unique site within COL16A1 located close to its C-terminal end between collagenous domains COL1-COL3.</text>
</comment>
<dbReference type="GO" id="GO:0007155">
    <property type="term" value="P:cell adhesion"/>
    <property type="evidence" value="ECO:0007669"/>
    <property type="project" value="UniProtKB-KW"/>
</dbReference>
<sequence length="334" mass="37168">MWVLLTSVFWLLRCLAFNEGRILPQTGEQCPSLQHEGINPDGNSNSTGFNLIRRFSLQKMSSVKKIRNPKGPVIMRLGGAKLVEPTSQVFPHGIPDEFTLVISLLLKKQTTDEDWYLFQVSDQLGYPQVSLSINGVDRSLEFRAKGRDKEYVSCTFAGQGVYSLFDNGWHKIVLNVQEKIVSVHIDCSFISSKPIEARRALASEGHTFIGLDAANGVPVHFDIQKFLMYCDPLVAMQEGCCEILPSGCNPEAPKTRRNVEVAESVQNTNLIYIPPKTKQQGYTRCFCLEEALERRGEKVSSGMPVELPAECASCAFQLPERNVTMGPPGPRVSV</sequence>
<dbReference type="InterPro" id="IPR048287">
    <property type="entry name" value="TSPN-like_N"/>
</dbReference>
<accession>A0A974DHY8</accession>
<reference evidence="17" key="1">
    <citation type="journal article" date="2016" name="Nature">
        <title>Genome evolution in the allotetraploid frog Xenopus laevis.</title>
        <authorList>
            <person name="Session A.M."/>
            <person name="Uno Y."/>
            <person name="Kwon T."/>
            <person name="Chapman J.A."/>
            <person name="Toyoda A."/>
            <person name="Takahashi S."/>
            <person name="Fukui A."/>
            <person name="Hikosaka A."/>
            <person name="Suzuki A."/>
            <person name="Kondo M."/>
            <person name="van Heeringen S.J."/>
            <person name="Quigley I."/>
            <person name="Heinz S."/>
            <person name="Ogino H."/>
            <person name="Ochi H."/>
            <person name="Hellsten U."/>
            <person name="Lyons J.B."/>
            <person name="Simakov O."/>
            <person name="Putnam N."/>
            <person name="Stites J."/>
            <person name="Kuroki Y."/>
            <person name="Tanaka T."/>
            <person name="Michiue T."/>
            <person name="Watanabe M."/>
            <person name="Bogdanovic O."/>
            <person name="Lister R."/>
            <person name="Georgiou G."/>
            <person name="Paranjpe S.S."/>
            <person name="van Kruijsbergen I."/>
            <person name="Shu S."/>
            <person name="Carlson J."/>
            <person name="Kinoshita T."/>
            <person name="Ohta Y."/>
            <person name="Mawaribuchi S."/>
            <person name="Jenkins J."/>
            <person name="Grimwood J."/>
            <person name="Schmutz J."/>
            <person name="Mitros T."/>
            <person name="Mozaffari S.V."/>
            <person name="Suzuki Y."/>
            <person name="Haramoto Y."/>
            <person name="Yamamoto T.S."/>
            <person name="Takagi C."/>
            <person name="Heald R."/>
            <person name="Miller K."/>
            <person name="Haudenschild C."/>
            <person name="Kitzman J."/>
            <person name="Nakayama T."/>
            <person name="Izutsu Y."/>
            <person name="Robert J."/>
            <person name="Fortriede J."/>
            <person name="Burns K."/>
            <person name="Lotay V."/>
            <person name="Karimi K."/>
            <person name="Yasuoka Y."/>
            <person name="Dichmann D.S."/>
            <person name="Flajnik M.F."/>
            <person name="Houston D.W."/>
            <person name="Shendure J."/>
            <person name="DuPasquier L."/>
            <person name="Vize P.D."/>
            <person name="Zorn A.M."/>
            <person name="Ito M."/>
            <person name="Marcotte E.M."/>
            <person name="Wallingford J.B."/>
            <person name="Ito Y."/>
            <person name="Asashima M."/>
            <person name="Ueno N."/>
            <person name="Matsuda Y."/>
            <person name="Veenstra G.J."/>
            <person name="Fujiyama A."/>
            <person name="Harland R.M."/>
            <person name="Taira M."/>
            <person name="Rokhsar D.S."/>
        </authorList>
    </citation>
    <scope>NUCLEOTIDE SEQUENCE [LARGE SCALE GENOMIC DNA]</scope>
    <source>
        <strain evidence="17">J</strain>
    </source>
</reference>
<keyword evidence="4 14" id="KW-0732">Signal</keyword>
<evidence type="ECO:0000313" key="16">
    <source>
        <dbReference type="EMBL" id="OCT92173.1"/>
    </source>
</evidence>
<evidence type="ECO:0000256" key="5">
    <source>
        <dbReference type="ARBA" id="ARBA00022737"/>
    </source>
</evidence>
<dbReference type="SMART" id="SM00210">
    <property type="entry name" value="TSPN"/>
    <property type="match status" value="1"/>
</dbReference>
<comment type="subcellular location">
    <subcellularLocation>
        <location evidence="1">Secreted</location>
        <location evidence="1">Extracellular space</location>
        <location evidence="1">Extracellular matrix</location>
    </subcellularLocation>
</comment>
<evidence type="ECO:0000259" key="15">
    <source>
        <dbReference type="SMART" id="SM00210"/>
    </source>
</evidence>
<dbReference type="Proteomes" id="UP000694892">
    <property type="component" value="Chromosome 2S"/>
</dbReference>
<dbReference type="OMA" id="WTIWITI"/>
<feature type="signal peptide" evidence="14">
    <location>
        <begin position="1"/>
        <end position="16"/>
    </location>
</feature>
<evidence type="ECO:0000256" key="7">
    <source>
        <dbReference type="ARBA" id="ARBA00023119"/>
    </source>
</evidence>
<keyword evidence="7" id="KW-0176">Collagen</keyword>
<evidence type="ECO:0000256" key="4">
    <source>
        <dbReference type="ARBA" id="ARBA00022729"/>
    </source>
</evidence>
<dbReference type="InterPro" id="IPR013320">
    <property type="entry name" value="ConA-like_dom_sf"/>
</dbReference>
<keyword evidence="3" id="KW-0272">Extracellular matrix</keyword>
<dbReference type="GO" id="GO:0005581">
    <property type="term" value="C:collagen trimer"/>
    <property type="evidence" value="ECO:0007669"/>
    <property type="project" value="UniProtKB-KW"/>
</dbReference>
<evidence type="ECO:0000256" key="3">
    <source>
        <dbReference type="ARBA" id="ARBA00022530"/>
    </source>
</evidence>
<evidence type="ECO:0000313" key="17">
    <source>
        <dbReference type="Proteomes" id="UP000694892"/>
    </source>
</evidence>
<keyword evidence="9" id="KW-0379">Hydroxylation</keyword>
<keyword evidence="6" id="KW-0130">Cell adhesion</keyword>
<evidence type="ECO:0000256" key="13">
    <source>
        <dbReference type="ARBA" id="ARBA00074547"/>
    </source>
</evidence>
<feature type="chain" id="PRO_5037376942" description="Collagen alpha-1(XVI) chain" evidence="14">
    <location>
        <begin position="17"/>
        <end position="334"/>
    </location>
</feature>
<feature type="domain" description="Thrombospondin-like N-terminal" evidence="15">
    <location>
        <begin position="48"/>
        <end position="232"/>
    </location>
</feature>
<protein>
    <recommendedName>
        <fullName evidence="13">Collagen alpha-1(XVI) chain</fullName>
    </recommendedName>
</protein>
<evidence type="ECO:0000256" key="8">
    <source>
        <dbReference type="ARBA" id="ARBA00023180"/>
    </source>
</evidence>
<gene>
    <name evidence="16" type="ORF">XELAEV_18015228mg</name>
</gene>
<evidence type="ECO:0000256" key="14">
    <source>
        <dbReference type="SAM" id="SignalP"/>
    </source>
</evidence>
<comment type="function">
    <text evidence="11">Involved in mediating cell attachment and inducing integrin-mediated cellular reactions, such as cell spreading and alterations in cell morphology.</text>
</comment>
<keyword evidence="8" id="KW-0325">Glycoprotein</keyword>
<evidence type="ECO:0000256" key="2">
    <source>
        <dbReference type="ARBA" id="ARBA00022525"/>
    </source>
</evidence>
<evidence type="ECO:0000256" key="1">
    <source>
        <dbReference type="ARBA" id="ARBA00004498"/>
    </source>
</evidence>
<dbReference type="AlphaFoldDB" id="A0A974DHY8"/>
<keyword evidence="2" id="KW-0964">Secreted</keyword>
<evidence type="ECO:0000256" key="12">
    <source>
        <dbReference type="ARBA" id="ARBA00063879"/>
    </source>
</evidence>
<keyword evidence="5" id="KW-0677">Repeat</keyword>
<evidence type="ECO:0000256" key="10">
    <source>
        <dbReference type="ARBA" id="ARBA00049648"/>
    </source>
</evidence>